<evidence type="ECO:0000313" key="1">
    <source>
        <dbReference type="EMBL" id="GAG50612.1"/>
    </source>
</evidence>
<accession>X0YVE1</accession>
<comment type="caution">
    <text evidence="1">The sequence shown here is derived from an EMBL/GenBank/DDBJ whole genome shotgun (WGS) entry which is preliminary data.</text>
</comment>
<organism evidence="1">
    <name type="scientific">marine sediment metagenome</name>
    <dbReference type="NCBI Taxonomy" id="412755"/>
    <lineage>
        <taxon>unclassified sequences</taxon>
        <taxon>metagenomes</taxon>
        <taxon>ecological metagenomes</taxon>
    </lineage>
</organism>
<feature type="non-terminal residue" evidence="1">
    <location>
        <position position="1"/>
    </location>
</feature>
<name>X0YVE1_9ZZZZ</name>
<proteinExistence type="predicted"/>
<dbReference type="EMBL" id="BARS01053319">
    <property type="protein sequence ID" value="GAG50612.1"/>
    <property type="molecule type" value="Genomic_DNA"/>
</dbReference>
<protein>
    <submittedName>
        <fullName evidence="1">Uncharacterized protein</fullName>
    </submittedName>
</protein>
<reference evidence="1" key="1">
    <citation type="journal article" date="2014" name="Front. Microbiol.">
        <title>High frequency of phylogenetically diverse reductive dehalogenase-homologous genes in deep subseafloor sedimentary metagenomes.</title>
        <authorList>
            <person name="Kawai M."/>
            <person name="Futagami T."/>
            <person name="Toyoda A."/>
            <person name="Takaki Y."/>
            <person name="Nishi S."/>
            <person name="Hori S."/>
            <person name="Arai W."/>
            <person name="Tsubouchi T."/>
            <person name="Morono Y."/>
            <person name="Uchiyama I."/>
            <person name="Ito T."/>
            <person name="Fujiyama A."/>
            <person name="Inagaki F."/>
            <person name="Takami H."/>
        </authorList>
    </citation>
    <scope>NUCLEOTIDE SEQUENCE</scope>
    <source>
        <strain evidence="1">Expedition CK06-06</strain>
    </source>
</reference>
<dbReference type="AlphaFoldDB" id="X0YVE1"/>
<feature type="non-terminal residue" evidence="1">
    <location>
        <position position="227"/>
    </location>
</feature>
<sequence>PIEVYPDFGDDELTQCAHIYNVSATAARRKIQRNGWSMPANFRTVGNMDIYDYWRFDDAGKPANSVVIDTHLVKPETTDLFEQIPIFISPVAGLPDKGSIGTKIQAQQHIGEGIVATNEQLYKRYNKQWTFATQLLRDVAQPRWFERSAGTEAILRPEDMFKRGGVFRGGLQDTIEPLPVPPIPVELRTDRFDVQQMLQRGGFSWAVYGNVMQAISGYLMSQIASSV</sequence>
<gene>
    <name evidence="1" type="ORF">S01H1_79140</name>
</gene>